<organism evidence="1 2">
    <name type="scientific">Actinocatenispora sera</name>
    <dbReference type="NCBI Taxonomy" id="390989"/>
    <lineage>
        <taxon>Bacteria</taxon>
        <taxon>Bacillati</taxon>
        <taxon>Actinomycetota</taxon>
        <taxon>Actinomycetes</taxon>
        <taxon>Micromonosporales</taxon>
        <taxon>Micromonosporaceae</taxon>
        <taxon>Actinocatenispora</taxon>
    </lineage>
</organism>
<accession>A0A810KZS6</accession>
<name>A0A810KZS6_9ACTN</name>
<evidence type="ECO:0000313" key="1">
    <source>
        <dbReference type="EMBL" id="BCJ27508.1"/>
    </source>
</evidence>
<keyword evidence="2" id="KW-1185">Reference proteome</keyword>
<gene>
    <name evidence="1" type="ORF">Asera_16160</name>
</gene>
<dbReference type="KEGG" id="aser:Asera_16160"/>
<dbReference type="Pfam" id="PF13671">
    <property type="entry name" value="AAA_33"/>
    <property type="match status" value="1"/>
</dbReference>
<proteinExistence type="predicted"/>
<evidence type="ECO:0008006" key="3">
    <source>
        <dbReference type="Google" id="ProtNLM"/>
    </source>
</evidence>
<dbReference type="Gene3D" id="3.40.50.300">
    <property type="entry name" value="P-loop containing nucleotide triphosphate hydrolases"/>
    <property type="match status" value="1"/>
</dbReference>
<reference evidence="1" key="1">
    <citation type="submission" date="2020-08" db="EMBL/GenBank/DDBJ databases">
        <title>Whole genome shotgun sequence of Actinocatenispora sera NBRC 101916.</title>
        <authorList>
            <person name="Komaki H."/>
            <person name="Tamura T."/>
        </authorList>
    </citation>
    <scope>NUCLEOTIDE SEQUENCE</scope>
    <source>
        <strain evidence="1">NBRC 101916</strain>
    </source>
</reference>
<dbReference type="EMBL" id="AP023354">
    <property type="protein sequence ID" value="BCJ27508.1"/>
    <property type="molecule type" value="Genomic_DNA"/>
</dbReference>
<protein>
    <recommendedName>
        <fullName evidence="3">Kinase</fullName>
    </recommendedName>
</protein>
<dbReference type="RefSeq" id="WP_035297537.1">
    <property type="nucleotide sequence ID" value="NZ_AP023354.1"/>
</dbReference>
<dbReference type="SUPFAM" id="SSF52540">
    <property type="entry name" value="P-loop containing nucleoside triphosphate hydrolases"/>
    <property type="match status" value="1"/>
</dbReference>
<dbReference type="OrthoDB" id="9781848at2"/>
<dbReference type="Proteomes" id="UP000680750">
    <property type="component" value="Chromosome"/>
</dbReference>
<dbReference type="AlphaFoldDB" id="A0A810KZS6"/>
<sequence>MSITGTTQTGLVVLRGNSGSGKTTTALALRHRLGRGTAWVEQDQLRRILLREHDRPNGINIGLIDQTIRYALDHGFHVVLDGILYAAHYRGMLFGLHRDHAGRSSFCYFDIPFEETVRRHAGRPQAAEFSVDAMRDWYHERDLLDFVIEQIVPATWSLEQTVDRILASAELGPPPIGASGVLI</sequence>
<evidence type="ECO:0000313" key="2">
    <source>
        <dbReference type="Proteomes" id="UP000680750"/>
    </source>
</evidence>
<dbReference type="InterPro" id="IPR027417">
    <property type="entry name" value="P-loop_NTPase"/>
</dbReference>